<sequence length="360" mass="40572">MVAVLAVFLGSVAAATLLLWIWSPGTLRPVVDEAGQPSPQGLAEKRPVVLNGVDQWLIIKSHDRGNPLLLYLHGGMPDYFLTQDFPTGMERHFTVVWWDQRGAGLSFRAGMTADAVSTEQLVDDALRLARDLCDRFGQERIYLMGHSGGTVIGALAACREPELFHAYIGVAQITDQLRSEALARDFMLAACRASGHRRMARRLERVPPLDRIPLPDDWMAIRDKAMHRLGVGTMREIRSVGRGLFLRSLRNREFTMAEKLRMWRGKAMLGYPIWNDILGRDLTRDVPRLNLPVYLLHGVHDHTVSYPLAQRYFARLDAPVKGFYSFARSAHSPLFEEPQRFRTILTRDVLTGTVSLADCA</sequence>
<dbReference type="Proteomes" id="UP001166293">
    <property type="component" value="Unassembled WGS sequence"/>
</dbReference>
<comment type="caution">
    <text evidence="2">The sequence shown here is derived from an EMBL/GenBank/DDBJ whole genome shotgun (WGS) entry which is preliminary data.</text>
</comment>
<proteinExistence type="predicted"/>
<dbReference type="EMBL" id="JAHRWL010000002">
    <property type="protein sequence ID" value="MBV2361079.1"/>
    <property type="molecule type" value="Genomic_DNA"/>
</dbReference>
<dbReference type="RefSeq" id="WP_217779417.1">
    <property type="nucleotide sequence ID" value="NZ_JAHRWL010000002.1"/>
</dbReference>
<gene>
    <name evidence="2" type="ORF">KUH32_15040</name>
</gene>
<keyword evidence="2" id="KW-0378">Hydrolase</keyword>
<dbReference type="InterPro" id="IPR022742">
    <property type="entry name" value="Hydrolase_4"/>
</dbReference>
<evidence type="ECO:0000313" key="2">
    <source>
        <dbReference type="EMBL" id="MBV2361079.1"/>
    </source>
</evidence>
<protein>
    <submittedName>
        <fullName evidence="2">Alpha/beta hydrolase</fullName>
    </submittedName>
</protein>
<feature type="domain" description="Serine aminopeptidase S33" evidence="1">
    <location>
        <begin position="89"/>
        <end position="337"/>
    </location>
</feature>
<evidence type="ECO:0000313" key="3">
    <source>
        <dbReference type="Proteomes" id="UP001166293"/>
    </source>
</evidence>
<organism evidence="2 3">
    <name type="scientific">Thalassococcus arenae</name>
    <dbReference type="NCBI Taxonomy" id="2851652"/>
    <lineage>
        <taxon>Bacteria</taxon>
        <taxon>Pseudomonadati</taxon>
        <taxon>Pseudomonadota</taxon>
        <taxon>Alphaproteobacteria</taxon>
        <taxon>Rhodobacterales</taxon>
        <taxon>Roseobacteraceae</taxon>
        <taxon>Thalassococcus</taxon>
    </lineage>
</organism>
<dbReference type="Pfam" id="PF12146">
    <property type="entry name" value="Hydrolase_4"/>
    <property type="match status" value="1"/>
</dbReference>
<dbReference type="GO" id="GO:0016787">
    <property type="term" value="F:hydrolase activity"/>
    <property type="evidence" value="ECO:0007669"/>
    <property type="project" value="UniProtKB-KW"/>
</dbReference>
<evidence type="ECO:0000259" key="1">
    <source>
        <dbReference type="Pfam" id="PF12146"/>
    </source>
</evidence>
<keyword evidence="3" id="KW-1185">Reference proteome</keyword>
<accession>A0ABS6NAN2</accession>
<name>A0ABS6NAN2_9RHOB</name>
<reference evidence="2" key="1">
    <citation type="submission" date="2021-06" db="EMBL/GenBank/DDBJ databases">
        <title>Thalassococcus sp. CAU 1522 isolated from sea sand, Republic of Korea.</title>
        <authorList>
            <person name="Kim W."/>
        </authorList>
    </citation>
    <scope>NUCLEOTIDE SEQUENCE</scope>
    <source>
        <strain evidence="2">CAU 1522</strain>
    </source>
</reference>